<sequence>MEQVISMLRTINPNFFTKNEFKSQNIIQEIDSRTQYDLVQSSPLGNGATGVVYRCICKETNKIYALKIVRDNKDGLNEIVLQRRCNSENVVPIIDVFRCVGHHPGSKPGVKYLYIVMELQREGNLFQFIKCHGGVREETAVHLMKQVVYGLQSLHKQGIIHKDLKPENILLSEGEDKELCAKLSDFGFSCQEKSHPTRVEYTPYYVAPEVLCKDRQYNPYPTSMDLAPYDHRCDIWGLGVTIYTLLTGITPFYSEINGRVMTPIMYDNIQNARYKFPEYQWRGISTNAKDLISKLLITDPKDRLTLRQILKHPWVLEN</sequence>
<comment type="similarity">
    <text evidence="1">Belongs to the protein kinase superfamily. CAMK Ser/Thr protein kinase family.</text>
</comment>
<dbReference type="PROSITE" id="PS00107">
    <property type="entry name" value="PROTEIN_KINASE_ATP"/>
    <property type="match status" value="1"/>
</dbReference>
<evidence type="ECO:0000256" key="1">
    <source>
        <dbReference type="ARBA" id="ARBA00006692"/>
    </source>
</evidence>
<keyword evidence="3" id="KW-0808">Transferase</keyword>
<keyword evidence="2 8" id="KW-0723">Serine/threonine-protein kinase</keyword>
<dbReference type="InterPro" id="IPR017441">
    <property type="entry name" value="Protein_kinase_ATP_BS"/>
</dbReference>
<dbReference type="PANTHER" id="PTHR24349">
    <property type="entry name" value="SERINE/THREONINE-PROTEIN KINASE"/>
    <property type="match status" value="1"/>
</dbReference>
<dbReference type="Pfam" id="PF00069">
    <property type="entry name" value="Pkinase"/>
    <property type="match status" value="1"/>
</dbReference>
<feature type="domain" description="Protein kinase" evidence="9">
    <location>
        <begin position="38"/>
        <end position="315"/>
    </location>
</feature>
<dbReference type="InterPro" id="IPR011009">
    <property type="entry name" value="Kinase-like_dom_sf"/>
</dbReference>
<dbReference type="GO" id="GO:0005524">
    <property type="term" value="F:ATP binding"/>
    <property type="evidence" value="ECO:0007669"/>
    <property type="project" value="UniProtKB-UniRule"/>
</dbReference>
<dbReference type="InterPro" id="IPR000719">
    <property type="entry name" value="Prot_kinase_dom"/>
</dbReference>
<name>A0AAV7K9V1_9METZ</name>
<proteinExistence type="inferred from homology"/>
<keyword evidence="5 10" id="KW-0418">Kinase</keyword>
<dbReference type="PROSITE" id="PS50011">
    <property type="entry name" value="PROTEIN_KINASE_DOM"/>
    <property type="match status" value="1"/>
</dbReference>
<evidence type="ECO:0000256" key="8">
    <source>
        <dbReference type="RuleBase" id="RU000304"/>
    </source>
</evidence>
<feature type="binding site" evidence="7">
    <location>
        <position position="67"/>
    </location>
    <ligand>
        <name>ATP</name>
        <dbReference type="ChEBI" id="CHEBI:30616"/>
    </ligand>
</feature>
<reference evidence="10 11" key="1">
    <citation type="journal article" date="2023" name="BMC Biol.">
        <title>The compact genome of the sponge Oopsacas minuta (Hexactinellida) is lacking key metazoan core genes.</title>
        <authorList>
            <person name="Santini S."/>
            <person name="Schenkelaars Q."/>
            <person name="Jourda C."/>
            <person name="Duchesne M."/>
            <person name="Belahbib H."/>
            <person name="Rocher C."/>
            <person name="Selva M."/>
            <person name="Riesgo A."/>
            <person name="Vervoort M."/>
            <person name="Leys S.P."/>
            <person name="Kodjabachian L."/>
            <person name="Le Bivic A."/>
            <person name="Borchiellini C."/>
            <person name="Claverie J.M."/>
            <person name="Renard E."/>
        </authorList>
    </citation>
    <scope>NUCLEOTIDE SEQUENCE [LARGE SCALE GENOMIC DNA]</scope>
    <source>
        <strain evidence="10">SPO-2</strain>
    </source>
</reference>
<keyword evidence="11" id="KW-1185">Reference proteome</keyword>
<dbReference type="EMBL" id="JAKMXF010000110">
    <property type="protein sequence ID" value="KAI6657897.1"/>
    <property type="molecule type" value="Genomic_DNA"/>
</dbReference>
<gene>
    <name evidence="10" type="ORF">LOD99_15615</name>
</gene>
<dbReference type="SMART" id="SM00220">
    <property type="entry name" value="S_TKc"/>
    <property type="match status" value="1"/>
</dbReference>
<dbReference type="AlphaFoldDB" id="A0AAV7K9V1"/>
<dbReference type="PROSITE" id="PS00108">
    <property type="entry name" value="PROTEIN_KINASE_ST"/>
    <property type="match status" value="1"/>
</dbReference>
<evidence type="ECO:0000256" key="6">
    <source>
        <dbReference type="ARBA" id="ARBA00022840"/>
    </source>
</evidence>
<evidence type="ECO:0000256" key="5">
    <source>
        <dbReference type="ARBA" id="ARBA00022777"/>
    </source>
</evidence>
<evidence type="ECO:0000313" key="11">
    <source>
        <dbReference type="Proteomes" id="UP001165289"/>
    </source>
</evidence>
<dbReference type="SUPFAM" id="SSF56112">
    <property type="entry name" value="Protein kinase-like (PK-like)"/>
    <property type="match status" value="1"/>
</dbReference>
<dbReference type="Gene3D" id="1.10.510.10">
    <property type="entry name" value="Transferase(Phosphotransferase) domain 1"/>
    <property type="match status" value="1"/>
</dbReference>
<dbReference type="InterPro" id="IPR008271">
    <property type="entry name" value="Ser/Thr_kinase_AS"/>
</dbReference>
<dbReference type="Proteomes" id="UP001165289">
    <property type="component" value="Unassembled WGS sequence"/>
</dbReference>
<evidence type="ECO:0000259" key="9">
    <source>
        <dbReference type="PROSITE" id="PS50011"/>
    </source>
</evidence>
<dbReference type="InterPro" id="IPR050205">
    <property type="entry name" value="CDPK_Ser/Thr_kinases"/>
</dbReference>
<evidence type="ECO:0000256" key="3">
    <source>
        <dbReference type="ARBA" id="ARBA00022679"/>
    </source>
</evidence>
<accession>A0AAV7K9V1</accession>
<keyword evidence="4 7" id="KW-0547">Nucleotide-binding</keyword>
<keyword evidence="6 7" id="KW-0067">ATP-binding</keyword>
<evidence type="ECO:0000256" key="7">
    <source>
        <dbReference type="PROSITE-ProRule" id="PRU10141"/>
    </source>
</evidence>
<organism evidence="10 11">
    <name type="scientific">Oopsacas minuta</name>
    <dbReference type="NCBI Taxonomy" id="111878"/>
    <lineage>
        <taxon>Eukaryota</taxon>
        <taxon>Metazoa</taxon>
        <taxon>Porifera</taxon>
        <taxon>Hexactinellida</taxon>
        <taxon>Hexasterophora</taxon>
        <taxon>Lyssacinosida</taxon>
        <taxon>Leucopsacidae</taxon>
        <taxon>Oopsacas</taxon>
    </lineage>
</organism>
<evidence type="ECO:0000256" key="4">
    <source>
        <dbReference type="ARBA" id="ARBA00022741"/>
    </source>
</evidence>
<comment type="caution">
    <text evidence="10">The sequence shown here is derived from an EMBL/GenBank/DDBJ whole genome shotgun (WGS) entry which is preliminary data.</text>
</comment>
<evidence type="ECO:0000313" key="10">
    <source>
        <dbReference type="EMBL" id="KAI6657897.1"/>
    </source>
</evidence>
<evidence type="ECO:0000256" key="2">
    <source>
        <dbReference type="ARBA" id="ARBA00022527"/>
    </source>
</evidence>
<protein>
    <submittedName>
        <fullName evidence="10">MAP kinase activated protein kinase 2</fullName>
    </submittedName>
</protein>
<dbReference type="GO" id="GO:0004674">
    <property type="term" value="F:protein serine/threonine kinase activity"/>
    <property type="evidence" value="ECO:0007669"/>
    <property type="project" value="UniProtKB-KW"/>
</dbReference>